<accession>A0A1G2S5S0</accession>
<organism evidence="2 3">
    <name type="scientific">Candidatus Yonathbacteria bacterium RIFCSPHIGHO2_01_FULL_51_10</name>
    <dbReference type="NCBI Taxonomy" id="1802723"/>
    <lineage>
        <taxon>Bacteria</taxon>
        <taxon>Candidatus Yonathiibacteriota</taxon>
    </lineage>
</organism>
<dbReference type="AlphaFoldDB" id="A0A1G2S5S0"/>
<name>A0A1G2S5S0_9BACT</name>
<reference evidence="2 3" key="1">
    <citation type="journal article" date="2016" name="Nat. Commun.">
        <title>Thousands of microbial genomes shed light on interconnected biogeochemical processes in an aquifer system.</title>
        <authorList>
            <person name="Anantharaman K."/>
            <person name="Brown C.T."/>
            <person name="Hug L.A."/>
            <person name="Sharon I."/>
            <person name="Castelle C.J."/>
            <person name="Probst A.J."/>
            <person name="Thomas B.C."/>
            <person name="Singh A."/>
            <person name="Wilkins M.J."/>
            <person name="Karaoz U."/>
            <person name="Brodie E.L."/>
            <person name="Williams K.H."/>
            <person name="Hubbard S.S."/>
            <person name="Banfield J.F."/>
        </authorList>
    </citation>
    <scope>NUCLEOTIDE SEQUENCE [LARGE SCALE GENOMIC DNA]</scope>
</reference>
<feature type="domain" description="NAD-dependent epimerase/dehydratase" evidence="1">
    <location>
        <begin position="3"/>
        <end position="259"/>
    </location>
</feature>
<dbReference type="STRING" id="1802723.A2675_03950"/>
<dbReference type="EMBL" id="MHUS01000022">
    <property type="protein sequence ID" value="OHA80474.1"/>
    <property type="molecule type" value="Genomic_DNA"/>
</dbReference>
<dbReference type="InterPro" id="IPR050177">
    <property type="entry name" value="Lipid_A_modif_metabolic_enz"/>
</dbReference>
<dbReference type="InterPro" id="IPR001509">
    <property type="entry name" value="Epimerase_deHydtase"/>
</dbReference>
<dbReference type="Pfam" id="PF01370">
    <property type="entry name" value="Epimerase"/>
    <property type="match status" value="1"/>
</dbReference>
<dbReference type="PANTHER" id="PTHR43245:SF55">
    <property type="entry name" value="NAD(P)-BINDING DOMAIN-CONTAINING PROTEIN"/>
    <property type="match status" value="1"/>
</dbReference>
<dbReference type="SUPFAM" id="SSF51735">
    <property type="entry name" value="NAD(P)-binding Rossmann-fold domains"/>
    <property type="match status" value="1"/>
</dbReference>
<gene>
    <name evidence="2" type="ORF">A2675_03950</name>
</gene>
<evidence type="ECO:0000259" key="1">
    <source>
        <dbReference type="Pfam" id="PF01370"/>
    </source>
</evidence>
<dbReference type="Gene3D" id="3.40.50.720">
    <property type="entry name" value="NAD(P)-binding Rossmann-like Domain"/>
    <property type="match status" value="1"/>
</dbReference>
<sequence>MKIFITGAAGYVGAMLVDQFSRRADVDEIIGVDKERLPEFLKGNTKLTWIDGNIADDVWQKILEEKKPEVMIHCAWQIREMYGKKETQWKWNVEGSLKIFDFAFSHGFVKKLIYFSTVSSYGAKSTNTLEYRFKETDPFIENEYLYGIEKRVVEERLKEKFDAKKKEGTVLPQVFIVRPAAITGPRGRFMMKERFGLQAALSGKLSKSPLHRLISLMVSFVPAPPLWLRQFIHEDDVADIVGMFAFKQLDGEYEAFNICPPGEPVLARDMAEAVGKKVVPIPPFMVRIAFFFFWHLTRGRVPTSKGGWKFYSFPIAVDGSRLTTRYAYQYQWNSKDAFVFTDGRYGQFVPENDRKTKVV</sequence>
<evidence type="ECO:0000313" key="3">
    <source>
        <dbReference type="Proteomes" id="UP000176997"/>
    </source>
</evidence>
<dbReference type="Proteomes" id="UP000176997">
    <property type="component" value="Unassembled WGS sequence"/>
</dbReference>
<evidence type="ECO:0000313" key="2">
    <source>
        <dbReference type="EMBL" id="OHA80474.1"/>
    </source>
</evidence>
<dbReference type="PANTHER" id="PTHR43245">
    <property type="entry name" value="BIFUNCTIONAL POLYMYXIN RESISTANCE PROTEIN ARNA"/>
    <property type="match status" value="1"/>
</dbReference>
<dbReference type="InterPro" id="IPR036291">
    <property type="entry name" value="NAD(P)-bd_dom_sf"/>
</dbReference>
<proteinExistence type="predicted"/>
<protein>
    <recommendedName>
        <fullName evidence="1">NAD-dependent epimerase/dehydratase domain-containing protein</fullName>
    </recommendedName>
</protein>
<comment type="caution">
    <text evidence="2">The sequence shown here is derived from an EMBL/GenBank/DDBJ whole genome shotgun (WGS) entry which is preliminary data.</text>
</comment>